<proteinExistence type="predicted"/>
<comment type="caution">
    <text evidence="2">The sequence shown here is derived from an EMBL/GenBank/DDBJ whole genome shotgun (WGS) entry which is preliminary data.</text>
</comment>
<evidence type="ECO:0000256" key="1">
    <source>
        <dbReference type="SAM" id="Phobius"/>
    </source>
</evidence>
<accession>A0A1G1XRV4</accession>
<organism evidence="2 3">
    <name type="scientific">Candidatus Buchananbacteria bacterium RBG_13_39_9</name>
    <dbReference type="NCBI Taxonomy" id="1797531"/>
    <lineage>
        <taxon>Bacteria</taxon>
        <taxon>Candidatus Buchananiibacteriota</taxon>
    </lineage>
</organism>
<dbReference type="EMBL" id="MHIA01000019">
    <property type="protein sequence ID" value="OGY42047.1"/>
    <property type="molecule type" value="Genomic_DNA"/>
</dbReference>
<protein>
    <submittedName>
        <fullName evidence="2">Uncharacterized protein</fullName>
    </submittedName>
</protein>
<gene>
    <name evidence="2" type="ORF">A2Y67_03120</name>
</gene>
<evidence type="ECO:0000313" key="2">
    <source>
        <dbReference type="EMBL" id="OGY42047.1"/>
    </source>
</evidence>
<keyword evidence="1" id="KW-0472">Membrane</keyword>
<dbReference type="AlphaFoldDB" id="A0A1G1XRV4"/>
<evidence type="ECO:0000313" key="3">
    <source>
        <dbReference type="Proteomes" id="UP000176260"/>
    </source>
</evidence>
<name>A0A1G1XRV4_9BACT</name>
<reference evidence="2 3" key="1">
    <citation type="journal article" date="2016" name="Nat. Commun.">
        <title>Thousands of microbial genomes shed light on interconnected biogeochemical processes in an aquifer system.</title>
        <authorList>
            <person name="Anantharaman K."/>
            <person name="Brown C.T."/>
            <person name="Hug L.A."/>
            <person name="Sharon I."/>
            <person name="Castelle C.J."/>
            <person name="Probst A.J."/>
            <person name="Thomas B.C."/>
            <person name="Singh A."/>
            <person name="Wilkins M.J."/>
            <person name="Karaoz U."/>
            <person name="Brodie E.L."/>
            <person name="Williams K.H."/>
            <person name="Hubbard S.S."/>
            <person name="Banfield J.F."/>
        </authorList>
    </citation>
    <scope>NUCLEOTIDE SEQUENCE [LARGE SCALE GENOMIC DNA]</scope>
</reference>
<sequence>MNNNQNFAEKQLGLAYWYVTHKLLLKNIFVIIVIIFIIILAIYNLASLTMNLAIYRNSYQNFLNNLITFNQDLINLRQFVLPQPIQTANLTFLPNKENFDIIADIANPNKVWSATFDYQFKIGEELSNKRSSFILPSNNKKLIALAVKQGNLASQIVFSNLKWYKEIDFAKMYAEKYQFEIKNLLFIPSPELGVGDKLSISRVSFELFNKSAYNYNNFNLLILLNSGGALTAVNQIAAGTLLSNQTKKYDVNFFQQLPKEISVEIVPDVNILDERSFLKF</sequence>
<feature type="transmembrane region" description="Helical" evidence="1">
    <location>
        <begin position="28"/>
        <end position="46"/>
    </location>
</feature>
<keyword evidence="1" id="KW-0812">Transmembrane</keyword>
<dbReference type="Proteomes" id="UP000176260">
    <property type="component" value="Unassembled WGS sequence"/>
</dbReference>
<keyword evidence="1" id="KW-1133">Transmembrane helix</keyword>